<keyword evidence="1" id="KW-0472">Membrane</keyword>
<dbReference type="Proteomes" id="UP001052655">
    <property type="component" value="Unassembled WGS sequence"/>
</dbReference>
<keyword evidence="3" id="KW-1185">Reference proteome</keyword>
<sequence length="217" mass="23973">MTMWRGTTGRSASRRARRRDTVRLLRAQGRHGPEFREVLPALTVLVLVLCAGVAGLAAGYRALGVVVPFVFLALLAVVVPLAVRALRPAARRRRGRYTAEEIAALDAAGLASAVSRMLRRDGWSVRPPSGDRVRPRVRARHPRGHRLEVVFRPVAEPLPDEDPPGAGPPLLLIVHRGTFSARDARWARHRAGTRLMDGALLRRWADGTPLDRLVDLR</sequence>
<feature type="transmembrane region" description="Helical" evidence="1">
    <location>
        <begin position="38"/>
        <end position="60"/>
    </location>
</feature>
<evidence type="ECO:0000256" key="1">
    <source>
        <dbReference type="SAM" id="Phobius"/>
    </source>
</evidence>
<evidence type="ECO:0000313" key="3">
    <source>
        <dbReference type="Proteomes" id="UP001052655"/>
    </source>
</evidence>
<dbReference type="RefSeq" id="WP_308288741.1">
    <property type="nucleotide sequence ID" value="NZ_BMTC01000030.1"/>
</dbReference>
<proteinExistence type="predicted"/>
<dbReference type="EMBL" id="BNDX01000007">
    <property type="protein sequence ID" value="GHI30086.1"/>
    <property type="molecule type" value="Genomic_DNA"/>
</dbReference>
<name>A0ABQ3PYH7_9ACTN</name>
<evidence type="ECO:0008006" key="4">
    <source>
        <dbReference type="Google" id="ProtNLM"/>
    </source>
</evidence>
<feature type="transmembrane region" description="Helical" evidence="1">
    <location>
        <begin position="66"/>
        <end position="86"/>
    </location>
</feature>
<protein>
    <recommendedName>
        <fullName evidence="4">Integral membrane protein</fullName>
    </recommendedName>
</protein>
<keyword evidence="1" id="KW-1133">Transmembrane helix</keyword>
<accession>A0ABQ3PYH7</accession>
<evidence type="ECO:0000313" key="2">
    <source>
        <dbReference type="EMBL" id="GHI30086.1"/>
    </source>
</evidence>
<gene>
    <name evidence="2" type="ORF">Sdagh_18160</name>
</gene>
<organism evidence="2 3">
    <name type="scientific">Streptomyces daghestanicus</name>
    <dbReference type="NCBI Taxonomy" id="66885"/>
    <lineage>
        <taxon>Bacteria</taxon>
        <taxon>Bacillati</taxon>
        <taxon>Actinomycetota</taxon>
        <taxon>Actinomycetes</taxon>
        <taxon>Kitasatosporales</taxon>
        <taxon>Streptomycetaceae</taxon>
        <taxon>Streptomyces</taxon>
    </lineage>
</organism>
<reference evidence="2" key="1">
    <citation type="submission" date="2024-05" db="EMBL/GenBank/DDBJ databases">
        <title>Whole genome shotgun sequence of Streptomyces daghestanicus NBRC 12762.</title>
        <authorList>
            <person name="Komaki H."/>
            <person name="Tamura T."/>
        </authorList>
    </citation>
    <scope>NUCLEOTIDE SEQUENCE</scope>
    <source>
        <strain evidence="2">NBRC 12762</strain>
    </source>
</reference>
<comment type="caution">
    <text evidence="2">The sequence shown here is derived from an EMBL/GenBank/DDBJ whole genome shotgun (WGS) entry which is preliminary data.</text>
</comment>
<keyword evidence="1" id="KW-0812">Transmembrane</keyword>